<evidence type="ECO:0000256" key="1">
    <source>
        <dbReference type="ARBA" id="ARBA00009995"/>
    </source>
</evidence>
<comment type="caution">
    <text evidence="3">The sequence shown here is derived from an EMBL/GenBank/DDBJ whole genome shotgun (WGS) entry which is preliminary data.</text>
</comment>
<sequence>MKQLHIVMAHGHMIPMIQMAKLFTSRGLKATIISTPSFAAPITEAQLSGFDIGLAVTPFPPQGSSSLPQNVVAFDQMTTPDLTTNFLRATELLHEPFEELLQQLRPDCLVSDIFLPWTADSAAKFRILRLAFYGTSYFTRCVSEQIELHKPFNSMTMSRSSSRTQMNESWKKTYGEVVNSFDELESAYANHYKNVIGRKAWGIGPVENQWGELVVLFNREYDTEITRIYRLEYLYIW</sequence>
<name>A0A8X8X587_SALSN</name>
<reference evidence="3" key="1">
    <citation type="submission" date="2018-01" db="EMBL/GenBank/DDBJ databases">
        <authorList>
            <person name="Mao J.F."/>
        </authorList>
    </citation>
    <scope>NUCLEOTIDE SEQUENCE</scope>
    <source>
        <strain evidence="3">Huo1</strain>
        <tissue evidence="3">Leaf</tissue>
    </source>
</reference>
<organism evidence="3">
    <name type="scientific">Salvia splendens</name>
    <name type="common">Scarlet sage</name>
    <dbReference type="NCBI Taxonomy" id="180675"/>
    <lineage>
        <taxon>Eukaryota</taxon>
        <taxon>Viridiplantae</taxon>
        <taxon>Streptophyta</taxon>
        <taxon>Embryophyta</taxon>
        <taxon>Tracheophyta</taxon>
        <taxon>Spermatophyta</taxon>
        <taxon>Magnoliopsida</taxon>
        <taxon>eudicotyledons</taxon>
        <taxon>Gunneridae</taxon>
        <taxon>Pentapetalae</taxon>
        <taxon>asterids</taxon>
        <taxon>lamiids</taxon>
        <taxon>Lamiales</taxon>
        <taxon>Lamiaceae</taxon>
        <taxon>Nepetoideae</taxon>
        <taxon>Mentheae</taxon>
        <taxon>Salviinae</taxon>
        <taxon>Salvia</taxon>
        <taxon>Salvia subgen. Calosphace</taxon>
        <taxon>core Calosphace</taxon>
    </lineage>
</organism>
<dbReference type="PANTHER" id="PTHR48047:SF45">
    <property type="entry name" value="SCOPOLETIN GLUCOSYLTRANSFERASE-LIKE"/>
    <property type="match status" value="1"/>
</dbReference>
<protein>
    <submittedName>
        <fullName evidence="3">Uncharacterized protein</fullName>
    </submittedName>
</protein>
<dbReference type="PANTHER" id="PTHR48047">
    <property type="entry name" value="GLYCOSYLTRANSFERASE"/>
    <property type="match status" value="1"/>
</dbReference>
<comment type="similarity">
    <text evidence="1">Belongs to the UDP-glycosyltransferase family.</text>
</comment>
<dbReference type="GO" id="GO:0035251">
    <property type="term" value="F:UDP-glucosyltransferase activity"/>
    <property type="evidence" value="ECO:0007669"/>
    <property type="project" value="TreeGrafter"/>
</dbReference>
<gene>
    <name evidence="3" type="ORF">SASPL_134203</name>
</gene>
<dbReference type="AlphaFoldDB" id="A0A8X8X587"/>
<reference evidence="3" key="2">
    <citation type="submission" date="2020-08" db="EMBL/GenBank/DDBJ databases">
        <title>Plant Genome Project.</title>
        <authorList>
            <person name="Zhang R.-G."/>
        </authorList>
    </citation>
    <scope>NUCLEOTIDE SEQUENCE</scope>
    <source>
        <strain evidence="3">Huo1</strain>
        <tissue evidence="3">Leaf</tissue>
    </source>
</reference>
<dbReference type="Proteomes" id="UP000298416">
    <property type="component" value="Unassembled WGS sequence"/>
</dbReference>
<proteinExistence type="inferred from homology"/>
<dbReference type="Gene3D" id="3.40.50.2000">
    <property type="entry name" value="Glycogen Phosphorylase B"/>
    <property type="match status" value="1"/>
</dbReference>
<dbReference type="SUPFAM" id="SSF53756">
    <property type="entry name" value="UDP-Glycosyltransferase/glycogen phosphorylase"/>
    <property type="match status" value="1"/>
</dbReference>
<evidence type="ECO:0000313" key="3">
    <source>
        <dbReference type="EMBL" id="KAG6406597.1"/>
    </source>
</evidence>
<dbReference type="EMBL" id="PNBA02000012">
    <property type="protein sequence ID" value="KAG6406597.1"/>
    <property type="molecule type" value="Genomic_DNA"/>
</dbReference>
<keyword evidence="2" id="KW-0808">Transferase</keyword>
<keyword evidence="4" id="KW-1185">Reference proteome</keyword>
<accession>A0A8X8X587</accession>
<keyword evidence="2" id="KW-0328">Glycosyltransferase</keyword>
<evidence type="ECO:0000256" key="2">
    <source>
        <dbReference type="ARBA" id="ARBA00022676"/>
    </source>
</evidence>
<evidence type="ECO:0000313" key="4">
    <source>
        <dbReference type="Proteomes" id="UP000298416"/>
    </source>
</evidence>